<accession>A0A1L7TMA6</accession>
<dbReference type="Proteomes" id="UP000184255">
    <property type="component" value="Unassembled WGS sequence"/>
</dbReference>
<evidence type="ECO:0000313" key="3">
    <source>
        <dbReference type="Proteomes" id="UP000184255"/>
    </source>
</evidence>
<keyword evidence="3" id="KW-1185">Reference proteome</keyword>
<dbReference type="EMBL" id="FCQH01000008">
    <property type="protein sequence ID" value="CVK96795.1"/>
    <property type="molecule type" value="Genomic_DNA"/>
</dbReference>
<feature type="compositionally biased region" description="Basic and acidic residues" evidence="1">
    <location>
        <begin position="141"/>
        <end position="154"/>
    </location>
</feature>
<evidence type="ECO:0000256" key="1">
    <source>
        <dbReference type="SAM" id="MobiDB-lite"/>
    </source>
</evidence>
<comment type="caution">
    <text evidence="2">The sequence shown here is derived from an EMBL/GenBank/DDBJ whole genome shotgun (WGS) entry which is preliminary data.</text>
</comment>
<organism evidence="2 3">
    <name type="scientific">Fusarium mangiferae</name>
    <name type="common">Mango malformation disease fungus</name>
    <dbReference type="NCBI Taxonomy" id="192010"/>
    <lineage>
        <taxon>Eukaryota</taxon>
        <taxon>Fungi</taxon>
        <taxon>Dikarya</taxon>
        <taxon>Ascomycota</taxon>
        <taxon>Pezizomycotina</taxon>
        <taxon>Sordariomycetes</taxon>
        <taxon>Hypocreomycetidae</taxon>
        <taxon>Hypocreales</taxon>
        <taxon>Nectriaceae</taxon>
        <taxon>Fusarium</taxon>
        <taxon>Fusarium fujikuroi species complex</taxon>
    </lineage>
</organism>
<dbReference type="RefSeq" id="XP_041684213.1">
    <property type="nucleotide sequence ID" value="XM_041833895.1"/>
</dbReference>
<feature type="region of interest" description="Disordered" evidence="1">
    <location>
        <begin position="110"/>
        <end position="175"/>
    </location>
</feature>
<evidence type="ECO:0000313" key="2">
    <source>
        <dbReference type="EMBL" id="CVK96795.1"/>
    </source>
</evidence>
<dbReference type="VEuPathDB" id="FungiDB:FMAN_11123"/>
<feature type="compositionally biased region" description="Polar residues" evidence="1">
    <location>
        <begin position="49"/>
        <end position="69"/>
    </location>
</feature>
<proteinExistence type="predicted"/>
<dbReference type="AlphaFoldDB" id="A0A1L7TMA6"/>
<protein>
    <submittedName>
        <fullName evidence="2">Uncharacterized protein</fullName>
    </submittedName>
</protein>
<gene>
    <name evidence="2" type="ORF">FMAN_11123</name>
</gene>
<name>A0A1L7TMA6_FUSMA</name>
<sequence length="206" mass="22487">MTPVNATNPFLAEVQGARHKAQFMKTKPGKGNAKTKKNPFGAFMRKSRNYNNASTAMPGSATKQSSCSKASFGRSKNPPREVTAVVDPRLGAQVPRRLPVVLERHFNPKHSGLVLGIGGKGSPRHHPARRPDPQGNSHRRAVSEGRITKPHHDSSPPAPGRNPRTPIASNWRCPNHPPKVARSILLHQAPDPKDHKFQITGICLSM</sequence>
<feature type="region of interest" description="Disordered" evidence="1">
    <location>
        <begin position="48"/>
        <end position="86"/>
    </location>
</feature>
<reference evidence="3" key="1">
    <citation type="journal article" date="2016" name="Genome Biol. Evol.">
        <title>Comparative 'omics' of the Fusarium fujikuroi species complex highlights differences in genetic potential and metabolite synthesis.</title>
        <authorList>
            <person name="Niehaus E.-M."/>
            <person name="Muensterkoetter M."/>
            <person name="Proctor R.H."/>
            <person name="Brown D.W."/>
            <person name="Sharon A."/>
            <person name="Idan Y."/>
            <person name="Oren-Young L."/>
            <person name="Sieber C.M."/>
            <person name="Novak O."/>
            <person name="Pencik A."/>
            <person name="Tarkowska D."/>
            <person name="Hromadova K."/>
            <person name="Freeman S."/>
            <person name="Maymon M."/>
            <person name="Elazar M."/>
            <person name="Youssef S.A."/>
            <person name="El-Shabrawy E.S.M."/>
            <person name="Shalaby A.B.A."/>
            <person name="Houterman P."/>
            <person name="Brock N.L."/>
            <person name="Burkhardt I."/>
            <person name="Tsavkelova E.A."/>
            <person name="Dickschat J.S."/>
            <person name="Galuszka P."/>
            <person name="Gueldener U."/>
            <person name="Tudzynski B."/>
        </authorList>
    </citation>
    <scope>NUCLEOTIDE SEQUENCE [LARGE SCALE GENOMIC DNA]</scope>
    <source>
        <strain evidence="3">MRC7560</strain>
    </source>
</reference>
<dbReference type="GeneID" id="65090375"/>